<dbReference type="GO" id="GO:0022857">
    <property type="term" value="F:transmembrane transporter activity"/>
    <property type="evidence" value="ECO:0007669"/>
    <property type="project" value="InterPro"/>
</dbReference>
<proteinExistence type="predicted"/>
<evidence type="ECO:0000313" key="9">
    <source>
        <dbReference type="Proteomes" id="UP000243451"/>
    </source>
</evidence>
<accession>A0A2P4F0D2</accession>
<evidence type="ECO:0000256" key="6">
    <source>
        <dbReference type="SAM" id="Phobius"/>
    </source>
</evidence>
<sequence length="455" mass="47051">MSPASNDGLPMPRRLGAIIAIALGVTMAVLDGMIANVALPTIADDLGASAANSIWVVNAYQLVIAVSLLPLASLGDLWSYRRIYLIGLAVFSAMSIVCALSDSLLQLTLARMLQGLGAAAVMSVNGALTRLIYPRARLARGVALNTLIVSVAAAAGPSVAAVILSLASWPWLFAVSAPVGLLALLMGWKFLPANAGAPSLRFDLPSAVLNVLTLGCFFMAVTGVAQGHAGWWLLGPLLIGGPLGWLFVRRQLSRSMPLLPVDLLRIPIFALSIGSSVTAFAGQMLAMVSIPFYFQQQLGLNAMQTGLLMTPWPLATMVSAPLAGRLLERFHAGLLGGIGMLLFAGGLWGLAALPDKPGTGAILGWMVLCGAGFGLFQSPNNHTIITAAPLHRSGGASGMLSTARLVGQTSGAALVALMFNLFVDNGTHAALIAAGCFACLAAAVSTLRLKQPRSG</sequence>
<organism evidence="8 9">
    <name type="scientific">Halopseudomonas oceani</name>
    <dbReference type="NCBI Taxonomy" id="1708783"/>
    <lineage>
        <taxon>Bacteria</taxon>
        <taxon>Pseudomonadati</taxon>
        <taxon>Pseudomonadota</taxon>
        <taxon>Gammaproteobacteria</taxon>
        <taxon>Pseudomonadales</taxon>
        <taxon>Pseudomonadaceae</taxon>
        <taxon>Halopseudomonas</taxon>
    </lineage>
</organism>
<dbReference type="PROSITE" id="PS50850">
    <property type="entry name" value="MFS"/>
    <property type="match status" value="1"/>
</dbReference>
<dbReference type="Gene3D" id="1.20.1720.10">
    <property type="entry name" value="Multidrug resistance protein D"/>
    <property type="match status" value="1"/>
</dbReference>
<evidence type="ECO:0000259" key="7">
    <source>
        <dbReference type="PROSITE" id="PS50850"/>
    </source>
</evidence>
<protein>
    <submittedName>
        <fullName evidence="8">MFS transporter</fullName>
    </submittedName>
</protein>
<keyword evidence="4 6" id="KW-1133">Transmembrane helix</keyword>
<feature type="transmembrane region" description="Helical" evidence="6">
    <location>
        <begin position="405"/>
        <end position="423"/>
    </location>
</feature>
<name>A0A2P4F0D2_9GAMM</name>
<comment type="subcellular location">
    <subcellularLocation>
        <location evidence="1">Membrane</location>
        <topology evidence="1">Multi-pass membrane protein</topology>
    </subcellularLocation>
</comment>
<dbReference type="EMBL" id="PPSK01000001">
    <property type="protein sequence ID" value="POB06454.1"/>
    <property type="molecule type" value="Genomic_DNA"/>
</dbReference>
<dbReference type="SUPFAM" id="SSF103473">
    <property type="entry name" value="MFS general substrate transporter"/>
    <property type="match status" value="1"/>
</dbReference>
<feature type="transmembrane region" description="Helical" evidence="6">
    <location>
        <begin position="53"/>
        <end position="71"/>
    </location>
</feature>
<keyword evidence="2" id="KW-0813">Transport</keyword>
<feature type="transmembrane region" description="Helical" evidence="6">
    <location>
        <begin position="359"/>
        <end position="376"/>
    </location>
</feature>
<dbReference type="OrthoDB" id="9812221at2"/>
<dbReference type="GO" id="GO:0016020">
    <property type="term" value="C:membrane"/>
    <property type="evidence" value="ECO:0007669"/>
    <property type="project" value="UniProtKB-SubCell"/>
</dbReference>
<dbReference type="Proteomes" id="UP000243451">
    <property type="component" value="Unassembled WGS sequence"/>
</dbReference>
<evidence type="ECO:0000256" key="3">
    <source>
        <dbReference type="ARBA" id="ARBA00022692"/>
    </source>
</evidence>
<feature type="transmembrane region" description="Helical" evidence="6">
    <location>
        <begin position="268"/>
        <end position="294"/>
    </location>
</feature>
<feature type="transmembrane region" description="Helical" evidence="6">
    <location>
        <begin position="113"/>
        <end position="133"/>
    </location>
</feature>
<comment type="caution">
    <text evidence="8">The sequence shown here is derived from an EMBL/GenBank/DDBJ whole genome shotgun (WGS) entry which is preliminary data.</text>
</comment>
<feature type="transmembrane region" description="Helical" evidence="6">
    <location>
        <begin position="142"/>
        <end position="165"/>
    </location>
</feature>
<keyword evidence="5 6" id="KW-0472">Membrane</keyword>
<feature type="transmembrane region" description="Helical" evidence="6">
    <location>
        <begin position="171"/>
        <end position="191"/>
    </location>
</feature>
<dbReference type="Gene3D" id="1.20.1250.20">
    <property type="entry name" value="MFS general substrate transporter like domains"/>
    <property type="match status" value="1"/>
</dbReference>
<feature type="domain" description="Major facilitator superfamily (MFS) profile" evidence="7">
    <location>
        <begin position="17"/>
        <end position="453"/>
    </location>
</feature>
<evidence type="ECO:0000256" key="4">
    <source>
        <dbReference type="ARBA" id="ARBA00022989"/>
    </source>
</evidence>
<gene>
    <name evidence="8" type="ORF">C1949_01575</name>
</gene>
<evidence type="ECO:0000256" key="2">
    <source>
        <dbReference type="ARBA" id="ARBA00022448"/>
    </source>
</evidence>
<dbReference type="FunFam" id="1.20.1250.20:FF:000168">
    <property type="entry name" value="Transporter, major facilitator family"/>
    <property type="match status" value="1"/>
</dbReference>
<dbReference type="InterPro" id="IPR011701">
    <property type="entry name" value="MFS"/>
</dbReference>
<evidence type="ECO:0000256" key="1">
    <source>
        <dbReference type="ARBA" id="ARBA00004141"/>
    </source>
</evidence>
<keyword evidence="9" id="KW-1185">Reference proteome</keyword>
<dbReference type="CDD" id="cd17321">
    <property type="entry name" value="MFS_MMR_MDR_like"/>
    <property type="match status" value="1"/>
</dbReference>
<evidence type="ECO:0000313" key="8">
    <source>
        <dbReference type="EMBL" id="POB06454.1"/>
    </source>
</evidence>
<feature type="transmembrane region" description="Helical" evidence="6">
    <location>
        <begin position="334"/>
        <end position="353"/>
    </location>
</feature>
<dbReference type="InterPro" id="IPR036259">
    <property type="entry name" value="MFS_trans_sf"/>
</dbReference>
<feature type="transmembrane region" description="Helical" evidence="6">
    <location>
        <begin position="83"/>
        <end position="107"/>
    </location>
</feature>
<evidence type="ECO:0000256" key="5">
    <source>
        <dbReference type="ARBA" id="ARBA00023136"/>
    </source>
</evidence>
<feature type="transmembrane region" description="Helical" evidence="6">
    <location>
        <begin position="231"/>
        <end position="248"/>
    </location>
</feature>
<dbReference type="PANTHER" id="PTHR42718:SF9">
    <property type="entry name" value="MAJOR FACILITATOR SUPERFAMILY MULTIDRUG TRANSPORTER MFSC"/>
    <property type="match status" value="1"/>
</dbReference>
<dbReference type="AlphaFoldDB" id="A0A2P4F0D2"/>
<keyword evidence="3 6" id="KW-0812">Transmembrane</keyword>
<feature type="transmembrane region" description="Helical" evidence="6">
    <location>
        <begin position="306"/>
        <end position="327"/>
    </location>
</feature>
<dbReference type="PRINTS" id="PR01036">
    <property type="entry name" value="TCRTETB"/>
</dbReference>
<feature type="transmembrane region" description="Helical" evidence="6">
    <location>
        <begin position="203"/>
        <end position="225"/>
    </location>
</feature>
<feature type="transmembrane region" description="Helical" evidence="6">
    <location>
        <begin position="429"/>
        <end position="449"/>
    </location>
</feature>
<dbReference type="InterPro" id="IPR020846">
    <property type="entry name" value="MFS_dom"/>
</dbReference>
<dbReference type="PANTHER" id="PTHR42718">
    <property type="entry name" value="MAJOR FACILITATOR SUPERFAMILY MULTIDRUG TRANSPORTER MFSC"/>
    <property type="match status" value="1"/>
</dbReference>
<dbReference type="Pfam" id="PF07690">
    <property type="entry name" value="MFS_1"/>
    <property type="match status" value="1"/>
</dbReference>
<reference evidence="8 9" key="1">
    <citation type="submission" date="2018-01" db="EMBL/GenBank/DDBJ databases">
        <title>Draft genome of the type strain Pseudomonas oceani DSM 100277 isolated from the deep water in Okinawa trough, northwestern Pacific Ocean.</title>
        <authorList>
            <person name="Gomila M."/>
            <person name="Mulet M."/>
            <person name="Garcia-Valdes E."/>
            <person name="Lalucat J."/>
        </authorList>
    </citation>
    <scope>NUCLEOTIDE SEQUENCE [LARGE SCALE GENOMIC DNA]</scope>
    <source>
        <strain evidence="8 9">DSM 100277</strain>
    </source>
</reference>